<dbReference type="Pfam" id="PF00400">
    <property type="entry name" value="WD40"/>
    <property type="match status" value="1"/>
</dbReference>
<dbReference type="Proteomes" id="UP000717585">
    <property type="component" value="Unassembled WGS sequence"/>
</dbReference>
<dbReference type="AlphaFoldDB" id="A0A8J6AVP0"/>
<protein>
    <submittedName>
        <fullName evidence="2">WD domain, G-beta repeat</fullName>
    </submittedName>
</protein>
<dbReference type="SUPFAM" id="SSF50978">
    <property type="entry name" value="WD40 repeat-like"/>
    <property type="match status" value="1"/>
</dbReference>
<feature type="repeat" description="WD" evidence="1">
    <location>
        <begin position="223"/>
        <end position="258"/>
    </location>
</feature>
<proteinExistence type="predicted"/>
<sequence length="811" mass="86556">MSLPRRNNSDQFATRVAEPVPQMSLDSYYFPAAAIHPTKPLVATTCRSAGGTLHIHEIVDAGFFKEGITQQQKQFPLPSAVSEMFFDPNPRTPDLILALGADRIARYTLGASKPRQGMTYSANPATDKDSVAAQWSTLSTLTALSGSPSGAMSAVRGRSVFIWDPTRQVPARELVPSKSPTLATAWSPRQASLLATAGQSSSIRAYDLRSPHPIELADCLAPVTALAWSPFCTNLLISGDDAGTIQVWDTRASRSVYTVDTLSPIRPRCLGWSPSHPEMVVAGGVDGSVGIYSVLRDEPDAVIGRPGQNIADVFAEHPPRTVEAITALWNKPSRPPPGLLSSVGFTACSPGQVVAAYTDGTIMTHTPKRALFDSLSELFIDSNDDLKAELQNLYVNDVEGAINEAVSKVSDMLDAKASDRAVAARLSSVESIIRGGQGAESIDTLADCSIEVKEVVGTLGRPVTKQTRATFDCMAAAARVATALNNNDTAQLDGLQAHFLRLVGQAAKPLRPFVRDTLDTLLRTRIDSSVEDGGALLLALPADTPPSAWNTLAVKCIMPTTLHEIRASTVRTILAVCQSLLTGSHYTPARCHHIMTSFSEFDSLADDSKQSAVIRNELAGDLLKAELAMQAEIFSCIAASDTPIALLERIGERHPLSARVLYAAIYAALAVGHFPLFTKLAALDPIKSSVSARELVTKIKAEVMWPLVMQSLTKAKEASLDVCLSALTAVSVTMRLSTEPVPAELHKTMPSALRMLSIRVVEATQAGTVKASDANKLAALLSSPDAAGKTGLDSTIENLREILEPTMLAGI</sequence>
<dbReference type="PANTHER" id="PTHR19855:SF11">
    <property type="entry name" value="RIBOSOME BIOGENESIS PROTEIN WDR12"/>
    <property type="match status" value="1"/>
</dbReference>
<dbReference type="PROSITE" id="PS50082">
    <property type="entry name" value="WD_REPEATS_2"/>
    <property type="match status" value="1"/>
</dbReference>
<evidence type="ECO:0000313" key="2">
    <source>
        <dbReference type="EMBL" id="KAG9393680.1"/>
    </source>
</evidence>
<dbReference type="OrthoDB" id="10263272at2759"/>
<dbReference type="InterPro" id="IPR015943">
    <property type="entry name" value="WD40/YVTN_repeat-like_dom_sf"/>
</dbReference>
<dbReference type="Gene3D" id="2.130.10.10">
    <property type="entry name" value="YVTN repeat-like/Quinoprotein amine dehydrogenase"/>
    <property type="match status" value="1"/>
</dbReference>
<evidence type="ECO:0000256" key="1">
    <source>
        <dbReference type="PROSITE-ProRule" id="PRU00221"/>
    </source>
</evidence>
<organism evidence="2 3">
    <name type="scientific">Carpediemonas membranifera</name>
    <dbReference type="NCBI Taxonomy" id="201153"/>
    <lineage>
        <taxon>Eukaryota</taxon>
        <taxon>Metamonada</taxon>
        <taxon>Carpediemonas-like organisms</taxon>
        <taxon>Carpediemonas</taxon>
    </lineage>
</organism>
<comment type="caution">
    <text evidence="2">The sequence shown here is derived from an EMBL/GenBank/DDBJ whole genome shotgun (WGS) entry which is preliminary data.</text>
</comment>
<dbReference type="EMBL" id="JAHDYR010000021">
    <property type="protein sequence ID" value="KAG9393680.1"/>
    <property type="molecule type" value="Genomic_DNA"/>
</dbReference>
<dbReference type="InterPro" id="IPR001680">
    <property type="entry name" value="WD40_rpt"/>
</dbReference>
<dbReference type="PANTHER" id="PTHR19855">
    <property type="entry name" value="WD40 REPEAT PROTEIN 12, 37"/>
    <property type="match status" value="1"/>
</dbReference>
<dbReference type="SMART" id="SM00320">
    <property type="entry name" value="WD40"/>
    <property type="match status" value="3"/>
</dbReference>
<accession>A0A8J6AVP0</accession>
<dbReference type="InterPro" id="IPR036322">
    <property type="entry name" value="WD40_repeat_dom_sf"/>
</dbReference>
<evidence type="ECO:0000313" key="3">
    <source>
        <dbReference type="Proteomes" id="UP000717585"/>
    </source>
</evidence>
<reference evidence="2" key="1">
    <citation type="submission" date="2021-05" db="EMBL/GenBank/DDBJ databases">
        <title>A free-living protist that lacks canonical eukaryotic 1 DNA replication and segregation systems.</title>
        <authorList>
            <person name="Salas-Leiva D.E."/>
            <person name="Tromer E.C."/>
            <person name="Curtis B.A."/>
            <person name="Jerlstrom-Hultqvist J."/>
            <person name="Kolisko M."/>
            <person name="Yi Z."/>
            <person name="Salas-Leiva J.S."/>
            <person name="Gallot-Lavallee L."/>
            <person name="Kops G.J.P.L."/>
            <person name="Archibald J.M."/>
            <person name="Simpson A.G.B."/>
            <person name="Roger A.J."/>
        </authorList>
    </citation>
    <scope>NUCLEOTIDE SEQUENCE</scope>
    <source>
        <strain evidence="2">BICM</strain>
    </source>
</reference>
<keyword evidence="3" id="KW-1185">Reference proteome</keyword>
<keyword evidence="1" id="KW-0853">WD repeat</keyword>
<name>A0A8J6AVP0_9EUKA</name>
<gene>
    <name evidence="2" type="ORF">J8273_4799</name>
</gene>